<dbReference type="OrthoDB" id="5570013at2759"/>
<evidence type="ECO:0000256" key="2">
    <source>
        <dbReference type="SAM" id="Phobius"/>
    </source>
</evidence>
<dbReference type="InParanoid" id="A0A286UXH1"/>
<keyword evidence="4" id="KW-1185">Reference proteome</keyword>
<feature type="compositionally biased region" description="Acidic residues" evidence="1">
    <location>
        <begin position="510"/>
        <end position="519"/>
    </location>
</feature>
<keyword evidence="2" id="KW-0472">Membrane</keyword>
<dbReference type="Proteomes" id="UP000217199">
    <property type="component" value="Unassembled WGS sequence"/>
</dbReference>
<organism evidence="3 4">
    <name type="scientific">Pyrrhoderma noxium</name>
    <dbReference type="NCBI Taxonomy" id="2282107"/>
    <lineage>
        <taxon>Eukaryota</taxon>
        <taxon>Fungi</taxon>
        <taxon>Dikarya</taxon>
        <taxon>Basidiomycota</taxon>
        <taxon>Agaricomycotina</taxon>
        <taxon>Agaricomycetes</taxon>
        <taxon>Hymenochaetales</taxon>
        <taxon>Hymenochaetaceae</taxon>
        <taxon>Pyrrhoderma</taxon>
    </lineage>
</organism>
<evidence type="ECO:0000313" key="3">
    <source>
        <dbReference type="EMBL" id="PAV24286.1"/>
    </source>
</evidence>
<protein>
    <submittedName>
        <fullName evidence="3">Uncharacterized protein</fullName>
    </submittedName>
</protein>
<feature type="region of interest" description="Disordered" evidence="1">
    <location>
        <begin position="510"/>
        <end position="529"/>
    </location>
</feature>
<comment type="caution">
    <text evidence="3">The sequence shown here is derived from an EMBL/GenBank/DDBJ whole genome shotgun (WGS) entry which is preliminary data.</text>
</comment>
<proteinExistence type="predicted"/>
<accession>A0A286UXH1</accession>
<gene>
    <name evidence="3" type="ORF">PNOK_0135400</name>
</gene>
<dbReference type="AlphaFoldDB" id="A0A286UXH1"/>
<keyword evidence="2" id="KW-0812">Transmembrane</keyword>
<dbReference type="STRING" id="2282107.A0A286UXH1"/>
<dbReference type="EMBL" id="NBII01000001">
    <property type="protein sequence ID" value="PAV24286.1"/>
    <property type="molecule type" value="Genomic_DNA"/>
</dbReference>
<sequence>MIILLINYNQTMHVGATQHTQLHPSIRLRIRIMMILNNHNVKDDNLLILSSTAFEMGVPSPPSLFADSARGQTGTGTGEYMPLYDSREPGHKRKKLLRWLLWFTTYLLLLPTAIYNLAKLSQFVTLGDNWGFERDYPEFTSGEVVRCANRHTDWSERQKSTSVSAITSFLNIEPPYYQDTTFSLSSEADLLYFVSHGSLVSGSVNINAEPTGGQDSISVDLRAYYWSESALDYVSVCEIKSREGGEGSDRKVKQGVAIFSPRKRFPRARRNVVFDIKIGLPARSYAALTADYSNFRIGLSGLEEKTFFDAITVKTSNSRITVDGVETKHGLFRTSNIPIQGKFNSSGDLVLVTSNAPIDADISLYGNNSEHPTTANVRTSNARINTSLSLYTSPSFSPSSTDTGSFSAQIFTTNGPNTLKVLSHPLNSPLSLFLKTSNAPSKASLHPSFEGFFGLQSSNTISPKVTLHEEGKEDPSGEGRERNVKVDYQSKDRVVGRTWWGGEEDWEDLEDWKDEGNDEDIWKDQEKGKGRRGIVIQTSNSPIELELTGAE</sequence>
<name>A0A286UXH1_9AGAM</name>
<evidence type="ECO:0000256" key="1">
    <source>
        <dbReference type="SAM" id="MobiDB-lite"/>
    </source>
</evidence>
<evidence type="ECO:0000313" key="4">
    <source>
        <dbReference type="Proteomes" id="UP000217199"/>
    </source>
</evidence>
<keyword evidence="2" id="KW-1133">Transmembrane helix</keyword>
<feature type="transmembrane region" description="Helical" evidence="2">
    <location>
        <begin position="96"/>
        <end position="118"/>
    </location>
</feature>
<reference evidence="3 4" key="1">
    <citation type="journal article" date="2017" name="Mol. Ecol.">
        <title>Comparative and population genomic landscape of Phellinus noxius: A hypervariable fungus causing root rot in trees.</title>
        <authorList>
            <person name="Chung C.L."/>
            <person name="Lee T.J."/>
            <person name="Akiba M."/>
            <person name="Lee H.H."/>
            <person name="Kuo T.H."/>
            <person name="Liu D."/>
            <person name="Ke H.M."/>
            <person name="Yokoi T."/>
            <person name="Roa M.B."/>
            <person name="Lu M.J."/>
            <person name="Chang Y.Y."/>
            <person name="Ann P.J."/>
            <person name="Tsai J.N."/>
            <person name="Chen C.Y."/>
            <person name="Tzean S.S."/>
            <person name="Ota Y."/>
            <person name="Hattori T."/>
            <person name="Sahashi N."/>
            <person name="Liou R.F."/>
            <person name="Kikuchi T."/>
            <person name="Tsai I.J."/>
        </authorList>
    </citation>
    <scope>NUCLEOTIDE SEQUENCE [LARGE SCALE GENOMIC DNA]</scope>
    <source>
        <strain evidence="3 4">FFPRI411160</strain>
    </source>
</reference>